<evidence type="ECO:0000256" key="2">
    <source>
        <dbReference type="SAM" id="Phobius"/>
    </source>
</evidence>
<feature type="transmembrane region" description="Helical" evidence="2">
    <location>
        <begin position="78"/>
        <end position="103"/>
    </location>
</feature>
<evidence type="ECO:0000313" key="4">
    <source>
        <dbReference type="Proteomes" id="UP001596004"/>
    </source>
</evidence>
<feature type="transmembrane region" description="Helical" evidence="2">
    <location>
        <begin position="182"/>
        <end position="206"/>
    </location>
</feature>
<comment type="caution">
    <text evidence="3">The sequence shown here is derived from an EMBL/GenBank/DDBJ whole genome shotgun (WGS) entry which is preliminary data.</text>
</comment>
<evidence type="ECO:0000313" key="3">
    <source>
        <dbReference type="EMBL" id="MFC4530213.1"/>
    </source>
</evidence>
<keyword evidence="2" id="KW-0812">Transmembrane</keyword>
<feature type="region of interest" description="Disordered" evidence="1">
    <location>
        <begin position="1"/>
        <end position="24"/>
    </location>
</feature>
<evidence type="ECO:0008006" key="5">
    <source>
        <dbReference type="Google" id="ProtNLM"/>
    </source>
</evidence>
<feature type="transmembrane region" description="Helical" evidence="2">
    <location>
        <begin position="123"/>
        <end position="143"/>
    </location>
</feature>
<accession>A0ABV9CBW3</accession>
<sequence length="464" mass="50176">MSDSSAVAAPSRPAPGRAASKARPSTPSLYALPLHTLRLAGRCILPLVMWYSAGELVRFGLMVGGTELAHGSMQDLRLALTMLVFILMVMAGLVVSVGMFYALRGSLWEMRARRADGDEDDGFVASLSRVIVPFVALYLAWGWQIDDVRAFLNMDLQRQTDDNGALGAFYDATTGARLNTGLILTGLNFTVTLCIMGAAFLGRYLFTIWYERNQGRAAALAVAFCELSFFYYGVQVVASRGEWVGGWLGSRVAWSWLGDLLDRLQVSIPALAALGELANAVKPYAWSALVLPAVWLTVAILMYGAYAEDANTVIKGTRLEGVATQVGTALNERTHSLTRRTFARFLGRWAAWVPLVHTVRLTARGGAPLFGYFALCFVGLQVGADYAWRGAAYLLSGDHPMLYLNVLFVPANFVIGLALTVLTTCLLAATFDIAAGAERRRRAAAALSGRSAEQAPAPALQSTR</sequence>
<dbReference type="EMBL" id="JBHSFP010000002">
    <property type="protein sequence ID" value="MFC4530213.1"/>
    <property type="molecule type" value="Genomic_DNA"/>
</dbReference>
<keyword evidence="2" id="KW-1133">Transmembrane helix</keyword>
<gene>
    <name evidence="3" type="ORF">ACFO60_05525</name>
</gene>
<proteinExistence type="predicted"/>
<reference evidence="4" key="1">
    <citation type="journal article" date="2019" name="Int. J. Syst. Evol. Microbiol.">
        <title>The Global Catalogue of Microorganisms (GCM) 10K type strain sequencing project: providing services to taxonomists for standard genome sequencing and annotation.</title>
        <authorList>
            <consortium name="The Broad Institute Genomics Platform"/>
            <consortium name="The Broad Institute Genome Sequencing Center for Infectious Disease"/>
            <person name="Wu L."/>
            <person name="Ma J."/>
        </authorList>
    </citation>
    <scope>NUCLEOTIDE SEQUENCE [LARGE SCALE GENOMIC DNA]</scope>
    <source>
        <strain evidence="4">CGMCC 4.7132</strain>
    </source>
</reference>
<dbReference type="RefSeq" id="WP_380837760.1">
    <property type="nucleotide sequence ID" value="NZ_JBHSFP010000002.1"/>
</dbReference>
<feature type="transmembrane region" description="Helical" evidence="2">
    <location>
        <begin position="369"/>
        <end position="388"/>
    </location>
</feature>
<keyword evidence="4" id="KW-1185">Reference proteome</keyword>
<name>A0ABV9CBW3_9ACTN</name>
<feature type="transmembrane region" description="Helical" evidence="2">
    <location>
        <begin position="408"/>
        <end position="431"/>
    </location>
</feature>
<evidence type="ECO:0000256" key="1">
    <source>
        <dbReference type="SAM" id="MobiDB-lite"/>
    </source>
</evidence>
<keyword evidence="2" id="KW-0472">Membrane</keyword>
<feature type="transmembrane region" description="Helical" evidence="2">
    <location>
        <begin position="218"/>
        <end position="238"/>
    </location>
</feature>
<dbReference type="Proteomes" id="UP001596004">
    <property type="component" value="Unassembled WGS sequence"/>
</dbReference>
<organism evidence="3 4">
    <name type="scientific">Sphaerisporangium dianthi</name>
    <dbReference type="NCBI Taxonomy" id="1436120"/>
    <lineage>
        <taxon>Bacteria</taxon>
        <taxon>Bacillati</taxon>
        <taxon>Actinomycetota</taxon>
        <taxon>Actinomycetes</taxon>
        <taxon>Streptosporangiales</taxon>
        <taxon>Streptosporangiaceae</taxon>
        <taxon>Sphaerisporangium</taxon>
    </lineage>
</organism>
<feature type="transmembrane region" description="Helical" evidence="2">
    <location>
        <begin position="284"/>
        <end position="306"/>
    </location>
</feature>
<protein>
    <recommendedName>
        <fullName evidence="5">ABC transporter permease</fullName>
    </recommendedName>
</protein>